<feature type="region of interest" description="Disordered" evidence="1">
    <location>
        <begin position="247"/>
        <end position="307"/>
    </location>
</feature>
<evidence type="ECO:0000313" key="2">
    <source>
        <dbReference type="EMBL" id="KFG74134.1"/>
    </source>
</evidence>
<dbReference type="STRING" id="1915400.FM21_25505"/>
<evidence type="ECO:0000313" key="3">
    <source>
        <dbReference type="Proteomes" id="UP000029095"/>
    </source>
</evidence>
<organism evidence="2 3">
    <name type="scientific">Streptomyces mutabilis</name>
    <dbReference type="NCBI Taxonomy" id="67332"/>
    <lineage>
        <taxon>Bacteria</taxon>
        <taxon>Bacillati</taxon>
        <taxon>Actinomycetota</taxon>
        <taxon>Actinomycetes</taxon>
        <taxon>Kitasatosporales</taxon>
        <taxon>Streptomycetaceae</taxon>
        <taxon>Streptomyces</taxon>
    </lineage>
</organism>
<accession>A0A086MZ16</accession>
<feature type="region of interest" description="Disordered" evidence="1">
    <location>
        <begin position="62"/>
        <end position="105"/>
    </location>
</feature>
<dbReference type="HOGENOM" id="CLU_811152_0_0_11"/>
<proteinExistence type="predicted"/>
<dbReference type="EMBL" id="JNFQ01000002">
    <property type="protein sequence ID" value="KFG74134.1"/>
    <property type="molecule type" value="Genomic_DNA"/>
</dbReference>
<feature type="region of interest" description="Disordered" evidence="1">
    <location>
        <begin position="137"/>
        <end position="227"/>
    </location>
</feature>
<sequence>MIWSAVLPDAAWRMMRTAAGRRALHVTLLVGGLFVLGVCCAERAHAADGVPSLRDVTGQVVDASPERRRQEPAARGPVVPQGLRSGQESPAARRPGAVVPEPGLRPVTEGVVRPVEDRVVRPVVDVAETVTDGLGALAQGKVPPLDTLTAPPGLTDPPSGLPDRPSGLSDLPGPTGLPGRTVPDAPFPQTLPSPRGPAAAASGASEDPTVSAAAPEARPTTPGAAASATAAYGPASVASAARPTAHIATDRTVAASSATTRTPGPTSARQSPIGEPDGALGTGAGADHGTSRHGDAHAVTPHHRIPFGLVPGALVRADAAETRDRHRDVPVSPA</sequence>
<feature type="compositionally biased region" description="Low complexity" evidence="1">
    <location>
        <begin position="196"/>
        <end position="205"/>
    </location>
</feature>
<feature type="compositionally biased region" description="Low complexity" evidence="1">
    <location>
        <begin position="250"/>
        <end position="262"/>
    </location>
</feature>
<keyword evidence="3" id="KW-1185">Reference proteome</keyword>
<dbReference type="AlphaFoldDB" id="A0A086MZ16"/>
<feature type="compositionally biased region" description="Low complexity" evidence="1">
    <location>
        <begin position="217"/>
        <end position="227"/>
    </location>
</feature>
<protein>
    <submittedName>
        <fullName evidence="2">Uncharacterized protein</fullName>
    </submittedName>
</protein>
<gene>
    <name evidence="2" type="ORF">FM21_25505</name>
</gene>
<reference evidence="2 3" key="1">
    <citation type="submission" date="2014-05" db="EMBL/GenBank/DDBJ databases">
        <title>Complete genome sequence of the Streptomyces mutabilis TRM45540.</title>
        <authorList>
            <person name="Luo X."/>
            <person name="Zhang L."/>
        </authorList>
    </citation>
    <scope>NUCLEOTIDE SEQUENCE [LARGE SCALE GENOMIC DNA]</scope>
    <source>
        <strain evidence="2 3">TRM45540</strain>
    </source>
</reference>
<feature type="compositionally biased region" description="Pro residues" evidence="1">
    <location>
        <begin position="185"/>
        <end position="195"/>
    </location>
</feature>
<dbReference type="Proteomes" id="UP000029095">
    <property type="component" value="Unassembled WGS sequence"/>
</dbReference>
<evidence type="ECO:0000256" key="1">
    <source>
        <dbReference type="SAM" id="MobiDB-lite"/>
    </source>
</evidence>
<name>A0A086MZ16_9ACTN</name>
<comment type="caution">
    <text evidence="2">The sequence shown here is derived from an EMBL/GenBank/DDBJ whole genome shotgun (WGS) entry which is preliminary data.</text>
</comment>